<evidence type="ECO:0000259" key="1">
    <source>
        <dbReference type="Pfam" id="PF03235"/>
    </source>
</evidence>
<comment type="caution">
    <text evidence="3">The sequence shown here is derived from an EMBL/GenBank/DDBJ whole genome shotgun (WGS) entry which is preliminary data.</text>
</comment>
<evidence type="ECO:0000313" key="3">
    <source>
        <dbReference type="EMBL" id="RGR99037.1"/>
    </source>
</evidence>
<dbReference type="InterPro" id="IPR011089">
    <property type="entry name" value="GmrSD_C"/>
</dbReference>
<dbReference type="InterPro" id="IPR004919">
    <property type="entry name" value="GmrSD_N"/>
</dbReference>
<dbReference type="EMBL" id="QRUU01000008">
    <property type="protein sequence ID" value="RGR99037.1"/>
    <property type="molecule type" value="Genomic_DNA"/>
</dbReference>
<feature type="domain" description="GmrSD restriction endonucleases C-terminal" evidence="2">
    <location>
        <begin position="656"/>
        <end position="789"/>
    </location>
</feature>
<dbReference type="Pfam" id="PF07510">
    <property type="entry name" value="GmrSD_C"/>
    <property type="match status" value="1"/>
</dbReference>
<dbReference type="PANTHER" id="PTHR35149:SF2">
    <property type="entry name" value="DUF262 DOMAIN-CONTAINING PROTEIN"/>
    <property type="match status" value="1"/>
</dbReference>
<dbReference type="Pfam" id="PF03235">
    <property type="entry name" value="GmrSD_N"/>
    <property type="match status" value="1"/>
</dbReference>
<gene>
    <name evidence="3" type="ORF">DWY20_03005</name>
</gene>
<accession>A0A412GW06</accession>
<evidence type="ECO:0000259" key="2">
    <source>
        <dbReference type="Pfam" id="PF07510"/>
    </source>
</evidence>
<dbReference type="AlphaFoldDB" id="A0A412GW06"/>
<reference evidence="3 4" key="1">
    <citation type="submission" date="2018-08" db="EMBL/GenBank/DDBJ databases">
        <title>A genome reference for cultivated species of the human gut microbiota.</title>
        <authorList>
            <person name="Zou Y."/>
            <person name="Xue W."/>
            <person name="Luo G."/>
        </authorList>
    </citation>
    <scope>NUCLEOTIDE SEQUENCE [LARGE SCALE GENOMIC DNA]</scope>
    <source>
        <strain evidence="3 4">AF24-2</strain>
    </source>
</reference>
<sequence>MFQIKKSRFMGQREKVITSIKSISDLIEEYPFCVPSYQRPYVWGNEQIYKLLNDIYAAFERNKSEAYFIGTVILYKRTRSGGDETAVYELLDGQQRFTTLWLIAVAFSKTGCNTDLNRFLRFHQNLRIRFSIRNQVEDYFHRLLDEYPASDIASDETVSKDEYLCCIVRAVTSITGWLNEINDESKLQDLGRYIYSQVKFVMNIVPKGTDLNKLFTTINNAGLQLEQSDILKSLLLKRLPSDKLHYSKIWECCEQMNISLEWNAGRLFPTYDFGTLTDQAPSPLANRETSSDLQNKEGMTLCQILHSDNMERTVTLTDMKSFCLQDFKLSDIVSVSGELGGAWIGTNIPSEVCQIYTESEKIKYIQFKVYSDNYHKGIQLRLSQVGNNIEGEIEWAKGSKKRSSKNDQLLHKDWNHLTEEESSKLEDVTPGREGYGLHAFTIHPYIPHLTTEFRETDQTALPSLACRSIISFPSLLILTYRLFRFRNKQEDIEKPLQENSLLEIFKGLVASEEPEKEKAEEVEKFFKLLWTVRWHFDKYIVKWVETEGISELSLIETNISDGNISYTEREKSCMSMLQSMLYFTTNPLLWLTPFICYIIDRGDQETQEKQLSLLESIDNTLSVRQFMNNGLSLQALSWKMLGSSSLKYDFSNDIKTYLESQLGVHFRHYWFQKLEYILWKEMKEAGEYKNDEKFKRYRFISRNSVEHVFPQHHEFNKTTISSDCLDDFGNLALLNVAQNSSYSNQDVGKKKIDFYSKPTYDSLKLKLIYDKEVEYYNENMVYEHRKTMIEKIMQYYTNKAKY</sequence>
<keyword evidence="4" id="KW-1185">Reference proteome</keyword>
<organism evidence="3 4">
    <name type="scientific">Phocaeicola coprocola</name>
    <dbReference type="NCBI Taxonomy" id="310298"/>
    <lineage>
        <taxon>Bacteria</taxon>
        <taxon>Pseudomonadati</taxon>
        <taxon>Bacteroidota</taxon>
        <taxon>Bacteroidia</taxon>
        <taxon>Bacteroidales</taxon>
        <taxon>Bacteroidaceae</taxon>
        <taxon>Phocaeicola</taxon>
    </lineage>
</organism>
<evidence type="ECO:0000313" key="4">
    <source>
        <dbReference type="Proteomes" id="UP000285864"/>
    </source>
</evidence>
<protein>
    <submittedName>
        <fullName evidence="3">DUF262 domain-containing protein</fullName>
    </submittedName>
</protein>
<dbReference type="PANTHER" id="PTHR35149">
    <property type="entry name" value="SLL5132 PROTEIN"/>
    <property type="match status" value="1"/>
</dbReference>
<dbReference type="Proteomes" id="UP000285864">
    <property type="component" value="Unassembled WGS sequence"/>
</dbReference>
<feature type="domain" description="GmrSD restriction endonucleases N-terminal" evidence="1">
    <location>
        <begin position="24"/>
        <end position="235"/>
    </location>
</feature>
<name>A0A412GW06_9BACT</name>
<proteinExistence type="predicted"/>